<dbReference type="Pfam" id="PF01337">
    <property type="entry name" value="Barstar"/>
    <property type="match status" value="1"/>
</dbReference>
<gene>
    <name evidence="3" type="ORF">GCM10023307_23450</name>
</gene>
<feature type="domain" description="Barstar (barnase inhibitor)" evidence="2">
    <location>
        <begin position="39"/>
        <end position="133"/>
    </location>
</feature>
<comment type="similarity">
    <text evidence="1">Belongs to the barstar family.</text>
</comment>
<organism evidence="3 4">
    <name type="scientific">Lysobacter hankyongensis</name>
    <dbReference type="NCBI Taxonomy" id="1176535"/>
    <lineage>
        <taxon>Bacteria</taxon>
        <taxon>Pseudomonadati</taxon>
        <taxon>Pseudomonadota</taxon>
        <taxon>Gammaproteobacteria</taxon>
        <taxon>Lysobacterales</taxon>
        <taxon>Lysobacteraceae</taxon>
        <taxon>Lysobacter</taxon>
    </lineage>
</organism>
<dbReference type="Gene3D" id="3.30.370.10">
    <property type="entry name" value="Barstar-like"/>
    <property type="match status" value="1"/>
</dbReference>
<name>A0ABP9BPT7_9GAMM</name>
<evidence type="ECO:0000256" key="1">
    <source>
        <dbReference type="ARBA" id="ARBA00006845"/>
    </source>
</evidence>
<sequence length="145" mass="15872">MNTMELGALLADPTQAGAYFVDARDRESLVEAGGALQFAVLPVDLRACADAAAAMREIAETLRFPEWFGDNLDALADCLADLSWLPSEGYVLMLEHTADWRAQDPEAMGTVLEILNDTAARWAADRIPFWAFLPVSTRELEAINA</sequence>
<reference evidence="4" key="1">
    <citation type="journal article" date="2019" name="Int. J. Syst. Evol. Microbiol.">
        <title>The Global Catalogue of Microorganisms (GCM) 10K type strain sequencing project: providing services to taxonomists for standard genome sequencing and annotation.</title>
        <authorList>
            <consortium name="The Broad Institute Genomics Platform"/>
            <consortium name="The Broad Institute Genome Sequencing Center for Infectious Disease"/>
            <person name="Wu L."/>
            <person name="Ma J."/>
        </authorList>
    </citation>
    <scope>NUCLEOTIDE SEQUENCE [LARGE SCALE GENOMIC DNA]</scope>
    <source>
        <strain evidence="4">JCM 18204</strain>
    </source>
</reference>
<evidence type="ECO:0000313" key="3">
    <source>
        <dbReference type="EMBL" id="GAA4796916.1"/>
    </source>
</evidence>
<dbReference type="SUPFAM" id="SSF52038">
    <property type="entry name" value="Barstar-related"/>
    <property type="match status" value="1"/>
</dbReference>
<protein>
    <submittedName>
        <fullName evidence="3">Barstar family protein</fullName>
    </submittedName>
</protein>
<evidence type="ECO:0000259" key="2">
    <source>
        <dbReference type="Pfam" id="PF01337"/>
    </source>
</evidence>
<accession>A0ABP9BPT7</accession>
<comment type="caution">
    <text evidence="3">The sequence shown here is derived from an EMBL/GenBank/DDBJ whole genome shotgun (WGS) entry which is preliminary data.</text>
</comment>
<evidence type="ECO:0000313" key="4">
    <source>
        <dbReference type="Proteomes" id="UP001499959"/>
    </source>
</evidence>
<dbReference type="InterPro" id="IPR000468">
    <property type="entry name" value="Barstar"/>
</dbReference>
<dbReference type="Proteomes" id="UP001499959">
    <property type="component" value="Unassembled WGS sequence"/>
</dbReference>
<dbReference type="EMBL" id="BAABJE010000012">
    <property type="protein sequence ID" value="GAA4796916.1"/>
    <property type="molecule type" value="Genomic_DNA"/>
</dbReference>
<dbReference type="RefSeq" id="WP_345303531.1">
    <property type="nucleotide sequence ID" value="NZ_BAABJE010000012.1"/>
</dbReference>
<proteinExistence type="inferred from homology"/>
<dbReference type="InterPro" id="IPR035905">
    <property type="entry name" value="Barstar-like_sf"/>
</dbReference>
<keyword evidence="4" id="KW-1185">Reference proteome</keyword>